<protein>
    <submittedName>
        <fullName evidence="1">Uncharacterized protein</fullName>
    </submittedName>
</protein>
<reference evidence="1 2" key="1">
    <citation type="submission" date="2015-07" db="EMBL/GenBank/DDBJ databases">
        <title>The genome of Habropoda laboriosa.</title>
        <authorList>
            <person name="Pan H."/>
            <person name="Kapheim K."/>
        </authorList>
    </citation>
    <scope>NUCLEOTIDE SEQUENCE [LARGE SCALE GENOMIC DNA]</scope>
    <source>
        <strain evidence="1">0110345459</strain>
    </source>
</reference>
<feature type="non-terminal residue" evidence="1">
    <location>
        <position position="1"/>
    </location>
</feature>
<keyword evidence="2" id="KW-1185">Reference proteome</keyword>
<proteinExistence type="predicted"/>
<dbReference type="AlphaFoldDB" id="A0A0L7QRS6"/>
<accession>A0A0L7QRS6</accession>
<organism evidence="1 2">
    <name type="scientific">Habropoda laboriosa</name>
    <dbReference type="NCBI Taxonomy" id="597456"/>
    <lineage>
        <taxon>Eukaryota</taxon>
        <taxon>Metazoa</taxon>
        <taxon>Ecdysozoa</taxon>
        <taxon>Arthropoda</taxon>
        <taxon>Hexapoda</taxon>
        <taxon>Insecta</taxon>
        <taxon>Pterygota</taxon>
        <taxon>Neoptera</taxon>
        <taxon>Endopterygota</taxon>
        <taxon>Hymenoptera</taxon>
        <taxon>Apocrita</taxon>
        <taxon>Aculeata</taxon>
        <taxon>Apoidea</taxon>
        <taxon>Anthophila</taxon>
        <taxon>Apidae</taxon>
        <taxon>Habropoda</taxon>
    </lineage>
</organism>
<dbReference type="EMBL" id="KQ414771">
    <property type="protein sequence ID" value="KOC61327.1"/>
    <property type="molecule type" value="Genomic_DNA"/>
</dbReference>
<name>A0A0L7QRS6_9HYME</name>
<dbReference type="Proteomes" id="UP000053825">
    <property type="component" value="Unassembled WGS sequence"/>
</dbReference>
<gene>
    <name evidence="1" type="ORF">WH47_06685</name>
</gene>
<evidence type="ECO:0000313" key="2">
    <source>
        <dbReference type="Proteomes" id="UP000053825"/>
    </source>
</evidence>
<sequence length="55" mass="6383">QHHLKQGITSSRVVHEGRALIIARRARLRHLFEREAIELENLLRALGYAFIPTQP</sequence>
<evidence type="ECO:0000313" key="1">
    <source>
        <dbReference type="EMBL" id="KOC61327.1"/>
    </source>
</evidence>